<evidence type="ECO:0000256" key="1">
    <source>
        <dbReference type="SAM" id="Phobius"/>
    </source>
</evidence>
<reference evidence="2" key="1">
    <citation type="journal article" date="2020" name="Stud. Mycol.">
        <title>101 Dothideomycetes genomes: a test case for predicting lifestyles and emergence of pathogens.</title>
        <authorList>
            <person name="Haridas S."/>
            <person name="Albert R."/>
            <person name="Binder M."/>
            <person name="Bloem J."/>
            <person name="Labutti K."/>
            <person name="Salamov A."/>
            <person name="Andreopoulos B."/>
            <person name="Baker S."/>
            <person name="Barry K."/>
            <person name="Bills G."/>
            <person name="Bluhm B."/>
            <person name="Cannon C."/>
            <person name="Castanera R."/>
            <person name="Culley D."/>
            <person name="Daum C."/>
            <person name="Ezra D."/>
            <person name="Gonzalez J."/>
            <person name="Henrissat B."/>
            <person name="Kuo A."/>
            <person name="Liang C."/>
            <person name="Lipzen A."/>
            <person name="Lutzoni F."/>
            <person name="Magnuson J."/>
            <person name="Mondo S."/>
            <person name="Nolan M."/>
            <person name="Ohm R."/>
            <person name="Pangilinan J."/>
            <person name="Park H.-J."/>
            <person name="Ramirez L."/>
            <person name="Alfaro M."/>
            <person name="Sun H."/>
            <person name="Tritt A."/>
            <person name="Yoshinaga Y."/>
            <person name="Zwiers L.-H."/>
            <person name="Turgeon B."/>
            <person name="Goodwin S."/>
            <person name="Spatafora J."/>
            <person name="Crous P."/>
            <person name="Grigoriev I."/>
        </authorList>
    </citation>
    <scope>NUCLEOTIDE SEQUENCE</scope>
    <source>
        <strain evidence="2">CBS 627.86</strain>
    </source>
</reference>
<accession>A0A6A5YJK2</accession>
<dbReference type="AlphaFoldDB" id="A0A6A5YJK2"/>
<proteinExistence type="predicted"/>
<gene>
    <name evidence="2" type="ORF">BDV96DRAFT_654768</name>
</gene>
<dbReference type="EMBL" id="ML977363">
    <property type="protein sequence ID" value="KAF2106381.1"/>
    <property type="molecule type" value="Genomic_DNA"/>
</dbReference>
<evidence type="ECO:0000313" key="2">
    <source>
        <dbReference type="EMBL" id="KAF2106381.1"/>
    </source>
</evidence>
<organism evidence="2 3">
    <name type="scientific">Lophiotrema nucula</name>
    <dbReference type="NCBI Taxonomy" id="690887"/>
    <lineage>
        <taxon>Eukaryota</taxon>
        <taxon>Fungi</taxon>
        <taxon>Dikarya</taxon>
        <taxon>Ascomycota</taxon>
        <taxon>Pezizomycotina</taxon>
        <taxon>Dothideomycetes</taxon>
        <taxon>Pleosporomycetidae</taxon>
        <taxon>Pleosporales</taxon>
        <taxon>Lophiotremataceae</taxon>
        <taxon>Lophiotrema</taxon>
    </lineage>
</organism>
<keyword evidence="1" id="KW-0812">Transmembrane</keyword>
<feature type="transmembrane region" description="Helical" evidence="1">
    <location>
        <begin position="137"/>
        <end position="161"/>
    </location>
</feature>
<dbReference type="Proteomes" id="UP000799770">
    <property type="component" value="Unassembled WGS sequence"/>
</dbReference>
<feature type="transmembrane region" description="Helical" evidence="1">
    <location>
        <begin position="53"/>
        <end position="72"/>
    </location>
</feature>
<evidence type="ECO:0000313" key="3">
    <source>
        <dbReference type="Proteomes" id="UP000799770"/>
    </source>
</evidence>
<keyword evidence="1" id="KW-0472">Membrane</keyword>
<protein>
    <recommendedName>
        <fullName evidence="4">MARVEL domain-containing protein</fullName>
    </recommendedName>
</protein>
<name>A0A6A5YJK2_9PLEO</name>
<sequence length="188" mass="20560">MTSLFILLHALSAFIAALCIVILGLVSHSAILSDRVVPSSVHNIRGTGLGLLFWPGVGGIVDFALFLILLVLPAKHQSPTRVINLRFPNSTLFVGIVIFLRPLIVLIYEFIEHESFLTVENWACAAKQDALCDELRAAQYILIPILILSASLLAITIWVWVRVSKEGRSTRDSSNAERVDANTSTAAV</sequence>
<keyword evidence="3" id="KW-1185">Reference proteome</keyword>
<keyword evidence="1" id="KW-1133">Transmembrane helix</keyword>
<feature type="transmembrane region" description="Helical" evidence="1">
    <location>
        <begin position="92"/>
        <end position="111"/>
    </location>
</feature>
<dbReference type="OrthoDB" id="3682310at2759"/>
<evidence type="ECO:0008006" key="4">
    <source>
        <dbReference type="Google" id="ProtNLM"/>
    </source>
</evidence>